<evidence type="ECO:0000313" key="3">
    <source>
        <dbReference type="EMBL" id="OMJ91476.1"/>
    </source>
</evidence>
<organism evidence="3 4">
    <name type="scientific">Stentor coeruleus</name>
    <dbReference type="NCBI Taxonomy" id="5963"/>
    <lineage>
        <taxon>Eukaryota</taxon>
        <taxon>Sar</taxon>
        <taxon>Alveolata</taxon>
        <taxon>Ciliophora</taxon>
        <taxon>Postciliodesmatophora</taxon>
        <taxon>Heterotrichea</taxon>
        <taxon>Heterotrichida</taxon>
        <taxon>Stentoridae</taxon>
        <taxon>Stentor</taxon>
    </lineage>
</organism>
<comment type="caution">
    <text evidence="3">The sequence shown here is derived from an EMBL/GenBank/DDBJ whole genome shotgun (WGS) entry which is preliminary data.</text>
</comment>
<feature type="compositionally biased region" description="Low complexity" evidence="2">
    <location>
        <begin position="138"/>
        <end position="150"/>
    </location>
</feature>
<evidence type="ECO:0000313" key="4">
    <source>
        <dbReference type="Proteomes" id="UP000187209"/>
    </source>
</evidence>
<sequence length="252" mass="29744">MAFINHHIFKMKSVEAFESITMLKNKFEEIKNNILRIEKEKNRNTGEFQYQKVTPSRFEYTRPASTSKLREYTSESLQESSMASNYERTIDLLKQQIRDLQAKNSSQEQQIENLKRENSQLKSQLEDKVLEEKNTNKSRPQSCLRSSSSSPKKARVAFAKDLIKVKYISNYDNEIQGKCEIENQVERPSDIRRVNRSLTTEFETPPKVGYYEKSMKSYLDEKRAQMNKLSSMNTENGFADYFRERSVKLWRP</sequence>
<proteinExistence type="predicted"/>
<feature type="coiled-coil region" evidence="1">
    <location>
        <begin position="83"/>
        <end position="131"/>
    </location>
</feature>
<gene>
    <name evidence="3" type="ORF">SteCoe_5963</name>
</gene>
<dbReference type="OrthoDB" id="326733at2759"/>
<evidence type="ECO:0000256" key="1">
    <source>
        <dbReference type="SAM" id="Coils"/>
    </source>
</evidence>
<feature type="region of interest" description="Disordered" evidence="2">
    <location>
        <begin position="131"/>
        <end position="150"/>
    </location>
</feature>
<evidence type="ECO:0000256" key="2">
    <source>
        <dbReference type="SAM" id="MobiDB-lite"/>
    </source>
</evidence>
<dbReference type="Proteomes" id="UP000187209">
    <property type="component" value="Unassembled WGS sequence"/>
</dbReference>
<dbReference type="EMBL" id="MPUH01000080">
    <property type="protein sequence ID" value="OMJ91476.1"/>
    <property type="molecule type" value="Genomic_DNA"/>
</dbReference>
<dbReference type="AlphaFoldDB" id="A0A1R2CR45"/>
<keyword evidence="4" id="KW-1185">Reference proteome</keyword>
<reference evidence="3 4" key="1">
    <citation type="submission" date="2016-11" db="EMBL/GenBank/DDBJ databases">
        <title>The macronuclear genome of Stentor coeruleus: a giant cell with tiny introns.</title>
        <authorList>
            <person name="Slabodnick M."/>
            <person name="Ruby J.G."/>
            <person name="Reiff S.B."/>
            <person name="Swart E.C."/>
            <person name="Gosai S."/>
            <person name="Prabakaran S."/>
            <person name="Witkowska E."/>
            <person name="Larue G.E."/>
            <person name="Fisher S."/>
            <person name="Freeman R.M."/>
            <person name="Gunawardena J."/>
            <person name="Chu W."/>
            <person name="Stover N.A."/>
            <person name="Gregory B.D."/>
            <person name="Nowacki M."/>
            <person name="Derisi J."/>
            <person name="Roy S.W."/>
            <person name="Marshall W.F."/>
            <person name="Sood P."/>
        </authorList>
    </citation>
    <scope>NUCLEOTIDE SEQUENCE [LARGE SCALE GENOMIC DNA]</scope>
    <source>
        <strain evidence="3">WM001</strain>
    </source>
</reference>
<dbReference type="Gene3D" id="1.20.5.1160">
    <property type="entry name" value="Vasodilator-stimulated phosphoprotein"/>
    <property type="match status" value="1"/>
</dbReference>
<keyword evidence="1" id="KW-0175">Coiled coil</keyword>
<name>A0A1R2CR45_9CILI</name>
<accession>A0A1R2CR45</accession>
<protein>
    <submittedName>
        <fullName evidence="3">Uncharacterized protein</fullName>
    </submittedName>
</protein>